<feature type="compositionally biased region" description="Basic residues" evidence="3">
    <location>
        <begin position="413"/>
        <end position="435"/>
    </location>
</feature>
<reference evidence="5" key="1">
    <citation type="submission" date="2020-04" db="EMBL/GenBank/DDBJ databases">
        <authorList>
            <person name="Neveu A P."/>
        </authorList>
    </citation>
    <scope>NUCLEOTIDE SEQUENCE</scope>
    <source>
        <tissue evidence="5">Whole embryo</tissue>
    </source>
</reference>
<keyword evidence="1" id="KW-0507">mRNA processing</keyword>
<feature type="region of interest" description="Disordered" evidence="3">
    <location>
        <begin position="491"/>
        <end position="546"/>
    </location>
</feature>
<feature type="region of interest" description="Disordered" evidence="3">
    <location>
        <begin position="167"/>
        <end position="195"/>
    </location>
</feature>
<keyword evidence="2" id="KW-0508">mRNA splicing</keyword>
<feature type="compositionally biased region" description="Basic residues" evidence="3">
    <location>
        <begin position="354"/>
        <end position="380"/>
    </location>
</feature>
<gene>
    <name evidence="5" type="primary">Clasrp-001</name>
</gene>
<name>A0A6F9DA90_9ASCI</name>
<dbReference type="Pfam" id="PF09750">
    <property type="entry name" value="DRY_EERY"/>
    <property type="match status" value="1"/>
</dbReference>
<sequence length="546" mass="63938">MWHEARKQEKAVRKVIVDYRKRAERRQEYYEKIKQDPTKFMQVHGRKCKLHIDEGGVASDSKSYMMPWQGDKSNMIDRFDVRAHLDMIKDIKASPDFDFSTDKMERKCQYERYRILIYNKHRGVSESQHLKQIHINEAYPELTAQKQEAEAKKQLLASSKATIAYSYDGEGSSSRGKSGQKMFTPEPDEDEEDEWSDEDFLNELEDVPSVNELNAAALADLENLSFEYGLYIHDFTNSLKTDQNLQDKMDKAKALEHEKAKMAGKKSRRERRLLKDNRLKNRTIGPLSYILHEADASESESGSDDGSSSSSSEDERPRRKSTSAGESSGQIEFITSFGENSNDKAASTPSNRDAKKKSPARAHITKTTRRSRSSSRSRRSRSPDRRRSRSRSREYSRRYDRGSRRRSSERDRHYRRSRSRERHHRSRSRSRSRHSRSPEPSRRSRSRSRGRERAYANVKSTTTPQTPTSQTKKMTPQERLKIKMQRALKKQLKADRVATADKRAKAYQEQLDREEELREMTRKMRKKEDGRIEMDSPIRSYRSAYY</sequence>
<dbReference type="PANTHER" id="PTHR13161">
    <property type="entry name" value="SPLICING FACTOR SUPPRESSOR OF WHITE APRICOT"/>
    <property type="match status" value="1"/>
</dbReference>
<dbReference type="AlphaFoldDB" id="A0A6F9DA90"/>
<feature type="region of interest" description="Disordered" evidence="3">
    <location>
        <begin position="257"/>
        <end position="479"/>
    </location>
</feature>
<dbReference type="InterPro" id="IPR040397">
    <property type="entry name" value="SWAP"/>
</dbReference>
<evidence type="ECO:0000256" key="3">
    <source>
        <dbReference type="SAM" id="MobiDB-lite"/>
    </source>
</evidence>
<evidence type="ECO:0000256" key="2">
    <source>
        <dbReference type="ARBA" id="ARBA00023187"/>
    </source>
</evidence>
<dbReference type="GO" id="GO:0008380">
    <property type="term" value="P:RNA splicing"/>
    <property type="evidence" value="ECO:0007669"/>
    <property type="project" value="UniProtKB-KW"/>
</dbReference>
<dbReference type="GO" id="GO:0006397">
    <property type="term" value="P:mRNA processing"/>
    <property type="evidence" value="ECO:0007669"/>
    <property type="project" value="UniProtKB-KW"/>
</dbReference>
<feature type="compositionally biased region" description="Basic and acidic residues" evidence="3">
    <location>
        <begin position="492"/>
        <end position="506"/>
    </location>
</feature>
<protein>
    <submittedName>
        <fullName evidence="5">CLK4-associating serine/arginine rich protein</fullName>
    </submittedName>
</protein>
<feature type="compositionally biased region" description="Polar residues" evidence="3">
    <location>
        <begin position="337"/>
        <end position="351"/>
    </location>
</feature>
<proteinExistence type="evidence at transcript level"/>
<feature type="compositionally biased region" description="Acidic residues" evidence="3">
    <location>
        <begin position="186"/>
        <end position="195"/>
    </location>
</feature>
<evidence type="ECO:0000259" key="4">
    <source>
        <dbReference type="SMART" id="SM01141"/>
    </source>
</evidence>
<evidence type="ECO:0000313" key="5">
    <source>
        <dbReference type="EMBL" id="CAB3231471.1"/>
    </source>
</evidence>
<organism evidence="5">
    <name type="scientific">Phallusia mammillata</name>
    <dbReference type="NCBI Taxonomy" id="59560"/>
    <lineage>
        <taxon>Eukaryota</taxon>
        <taxon>Metazoa</taxon>
        <taxon>Chordata</taxon>
        <taxon>Tunicata</taxon>
        <taxon>Ascidiacea</taxon>
        <taxon>Phlebobranchia</taxon>
        <taxon>Ascidiidae</taxon>
        <taxon>Phallusia</taxon>
    </lineage>
</organism>
<evidence type="ECO:0000256" key="1">
    <source>
        <dbReference type="ARBA" id="ARBA00022664"/>
    </source>
</evidence>
<accession>A0A6F9DA90</accession>
<dbReference type="SMART" id="SM01141">
    <property type="entry name" value="DRY_EERY"/>
    <property type="match status" value="1"/>
</dbReference>
<feature type="compositionally biased region" description="Basic and acidic residues" evidence="3">
    <location>
        <begin position="515"/>
        <end position="536"/>
    </location>
</feature>
<feature type="compositionally biased region" description="Basic and acidic residues" evidence="3">
    <location>
        <begin position="381"/>
        <end position="412"/>
    </location>
</feature>
<dbReference type="EMBL" id="LR783983">
    <property type="protein sequence ID" value="CAB3231471.1"/>
    <property type="molecule type" value="mRNA"/>
</dbReference>
<feature type="compositionally biased region" description="Low complexity" evidence="3">
    <location>
        <begin position="459"/>
        <end position="474"/>
    </location>
</feature>
<dbReference type="InterPro" id="IPR019147">
    <property type="entry name" value="SWAP_N_domain"/>
</dbReference>
<feature type="domain" description="Suppressor of white apricot N-terminal" evidence="4">
    <location>
        <begin position="39"/>
        <end position="171"/>
    </location>
</feature>
<dbReference type="PANTHER" id="PTHR13161:SF4">
    <property type="entry name" value="CLK4-ASSOCIATING SERINE_ARGININE RICH PROTEIN"/>
    <property type="match status" value="1"/>
</dbReference>
<feature type="compositionally biased region" description="Basic residues" evidence="3">
    <location>
        <begin position="262"/>
        <end position="272"/>
    </location>
</feature>